<evidence type="ECO:0000313" key="2">
    <source>
        <dbReference type="Proteomes" id="UP000265520"/>
    </source>
</evidence>
<dbReference type="EMBL" id="LXQA010095922">
    <property type="protein sequence ID" value="MCI15310.1"/>
    <property type="molecule type" value="Genomic_DNA"/>
</dbReference>
<accession>A0A392PV36</accession>
<feature type="non-terminal residue" evidence="1">
    <location>
        <position position="172"/>
    </location>
</feature>
<reference evidence="1 2" key="1">
    <citation type="journal article" date="2018" name="Front. Plant Sci.">
        <title>Red Clover (Trifolium pratense) and Zigzag Clover (T. medium) - A Picture of Genomic Similarities and Differences.</title>
        <authorList>
            <person name="Dluhosova J."/>
            <person name="Istvanek J."/>
            <person name="Nedelnik J."/>
            <person name="Repkova J."/>
        </authorList>
    </citation>
    <scope>NUCLEOTIDE SEQUENCE [LARGE SCALE GENOMIC DNA]</scope>
    <source>
        <strain evidence="2">cv. 10/8</strain>
        <tissue evidence="1">Leaf</tissue>
    </source>
</reference>
<organism evidence="1 2">
    <name type="scientific">Trifolium medium</name>
    <dbReference type="NCBI Taxonomy" id="97028"/>
    <lineage>
        <taxon>Eukaryota</taxon>
        <taxon>Viridiplantae</taxon>
        <taxon>Streptophyta</taxon>
        <taxon>Embryophyta</taxon>
        <taxon>Tracheophyta</taxon>
        <taxon>Spermatophyta</taxon>
        <taxon>Magnoliopsida</taxon>
        <taxon>eudicotyledons</taxon>
        <taxon>Gunneridae</taxon>
        <taxon>Pentapetalae</taxon>
        <taxon>rosids</taxon>
        <taxon>fabids</taxon>
        <taxon>Fabales</taxon>
        <taxon>Fabaceae</taxon>
        <taxon>Papilionoideae</taxon>
        <taxon>50 kb inversion clade</taxon>
        <taxon>NPAAA clade</taxon>
        <taxon>Hologalegina</taxon>
        <taxon>IRL clade</taxon>
        <taxon>Trifolieae</taxon>
        <taxon>Trifolium</taxon>
    </lineage>
</organism>
<name>A0A392PV36_9FABA</name>
<proteinExistence type="predicted"/>
<protein>
    <submittedName>
        <fullName evidence="1">Uncharacterized protein</fullName>
    </submittedName>
</protein>
<dbReference type="Proteomes" id="UP000265520">
    <property type="component" value="Unassembled WGS sequence"/>
</dbReference>
<evidence type="ECO:0000313" key="1">
    <source>
        <dbReference type="EMBL" id="MCI15310.1"/>
    </source>
</evidence>
<keyword evidence="2" id="KW-1185">Reference proteome</keyword>
<dbReference type="AlphaFoldDB" id="A0A392PV36"/>
<sequence length="172" mass="20082">MKTYIVSYYHVGGKVVRLYLEIIYWASLFGDPPTKFLRFSCHEPGSIYAFVIDIADHNLLNQIPTYNIRECYETNFANEIKNQWGGFTKTDVAFRGGENEGNLIVVEHKRKRGFERPFEMTVTHYYAGPSEHPSSALLQMFQQVSRTWTWKWTSCPHCAAQTHIQQFETETE</sequence>
<comment type="caution">
    <text evidence="1">The sequence shown here is derived from an EMBL/GenBank/DDBJ whole genome shotgun (WGS) entry which is preliminary data.</text>
</comment>